<dbReference type="Proteomes" id="UP000284706">
    <property type="component" value="Unassembled WGS sequence"/>
</dbReference>
<reference evidence="1 2" key="1">
    <citation type="journal article" date="2018" name="Evol. Lett.">
        <title>Horizontal gene cluster transfer increased hallucinogenic mushroom diversity.</title>
        <authorList>
            <person name="Reynolds H.T."/>
            <person name="Vijayakumar V."/>
            <person name="Gluck-Thaler E."/>
            <person name="Korotkin H.B."/>
            <person name="Matheny P.B."/>
            <person name="Slot J.C."/>
        </authorList>
    </citation>
    <scope>NUCLEOTIDE SEQUENCE [LARGE SCALE GENOMIC DNA]</scope>
    <source>
        <strain evidence="1 2">SRW20</strain>
    </source>
</reference>
<sequence length="75" mass="8688">MEVWKANFFPTPNLQFSWDDPQESRSATPNGSINGKEYGLSRWEIARKLMRYHDRGKKVAALWFISKVGTGIHAY</sequence>
<proteinExistence type="predicted"/>
<protein>
    <submittedName>
        <fullName evidence="1">Uncharacterized protein</fullName>
    </submittedName>
</protein>
<evidence type="ECO:0000313" key="2">
    <source>
        <dbReference type="Proteomes" id="UP000284706"/>
    </source>
</evidence>
<organism evidence="1 2">
    <name type="scientific">Gymnopilus dilepis</name>
    <dbReference type="NCBI Taxonomy" id="231916"/>
    <lineage>
        <taxon>Eukaryota</taxon>
        <taxon>Fungi</taxon>
        <taxon>Dikarya</taxon>
        <taxon>Basidiomycota</taxon>
        <taxon>Agaricomycotina</taxon>
        <taxon>Agaricomycetes</taxon>
        <taxon>Agaricomycetidae</taxon>
        <taxon>Agaricales</taxon>
        <taxon>Agaricineae</taxon>
        <taxon>Hymenogastraceae</taxon>
        <taxon>Gymnopilus</taxon>
    </lineage>
</organism>
<name>A0A409VLT1_9AGAR</name>
<accession>A0A409VLT1</accession>
<keyword evidence="2" id="KW-1185">Reference proteome</keyword>
<dbReference type="EMBL" id="NHYE01005614">
    <property type="protein sequence ID" value="PPQ67229.1"/>
    <property type="molecule type" value="Genomic_DNA"/>
</dbReference>
<dbReference type="InParanoid" id="A0A409VLT1"/>
<dbReference type="AlphaFoldDB" id="A0A409VLT1"/>
<evidence type="ECO:0000313" key="1">
    <source>
        <dbReference type="EMBL" id="PPQ67229.1"/>
    </source>
</evidence>
<gene>
    <name evidence="1" type="ORF">CVT26_007302</name>
</gene>
<comment type="caution">
    <text evidence="1">The sequence shown here is derived from an EMBL/GenBank/DDBJ whole genome shotgun (WGS) entry which is preliminary data.</text>
</comment>